<dbReference type="KEGG" id="dwd:DSCW_14940"/>
<dbReference type="Gene3D" id="3.30.700.10">
    <property type="entry name" value="Glycoprotein, Type 4 Pilin"/>
    <property type="match status" value="1"/>
</dbReference>
<dbReference type="RefSeq" id="WP_155303133.1">
    <property type="nucleotide sequence ID" value="NZ_AP021875.1"/>
</dbReference>
<dbReference type="NCBIfam" id="TIGR02532">
    <property type="entry name" value="IV_pilin_GFxxxE"/>
    <property type="match status" value="1"/>
</dbReference>
<organism evidence="2 3">
    <name type="scientific">Desulfosarcina widdelii</name>
    <dbReference type="NCBI Taxonomy" id="947919"/>
    <lineage>
        <taxon>Bacteria</taxon>
        <taxon>Pseudomonadati</taxon>
        <taxon>Thermodesulfobacteriota</taxon>
        <taxon>Desulfobacteria</taxon>
        <taxon>Desulfobacterales</taxon>
        <taxon>Desulfosarcinaceae</taxon>
        <taxon>Desulfosarcina</taxon>
    </lineage>
</organism>
<dbReference type="AlphaFoldDB" id="A0A5K7ZCU9"/>
<dbReference type="Pfam" id="PF16074">
    <property type="entry name" value="PilW"/>
    <property type="match status" value="1"/>
</dbReference>
<accession>A0A5K7ZCU9</accession>
<reference evidence="2 3" key="1">
    <citation type="submission" date="2019-11" db="EMBL/GenBank/DDBJ databases">
        <title>Comparative genomics of hydrocarbon-degrading Desulfosarcina strains.</title>
        <authorList>
            <person name="Watanabe M."/>
            <person name="Kojima H."/>
            <person name="Fukui M."/>
        </authorList>
    </citation>
    <scope>NUCLEOTIDE SEQUENCE [LARGE SCALE GENOMIC DNA]</scope>
    <source>
        <strain evidence="2 3">PP31</strain>
    </source>
</reference>
<dbReference type="EMBL" id="AP021875">
    <property type="protein sequence ID" value="BBO74077.1"/>
    <property type="molecule type" value="Genomic_DNA"/>
</dbReference>
<keyword evidence="1" id="KW-0812">Transmembrane</keyword>
<evidence type="ECO:0000313" key="3">
    <source>
        <dbReference type="Proteomes" id="UP000427769"/>
    </source>
</evidence>
<dbReference type="InterPro" id="IPR032092">
    <property type="entry name" value="PilW"/>
</dbReference>
<gene>
    <name evidence="2" type="ORF">DSCW_14940</name>
</gene>
<evidence type="ECO:0000313" key="2">
    <source>
        <dbReference type="EMBL" id="BBO74077.1"/>
    </source>
</evidence>
<dbReference type="InterPro" id="IPR045584">
    <property type="entry name" value="Pilin-like"/>
</dbReference>
<name>A0A5K7ZCU9_9BACT</name>
<keyword evidence="1" id="KW-1133">Transmembrane helix</keyword>
<protein>
    <recommendedName>
        <fullName evidence="4">Prepilin-type N-terminal cleavage/methylation domain-containing protein</fullName>
    </recommendedName>
</protein>
<evidence type="ECO:0008006" key="4">
    <source>
        <dbReference type="Google" id="ProtNLM"/>
    </source>
</evidence>
<evidence type="ECO:0000256" key="1">
    <source>
        <dbReference type="SAM" id="Phobius"/>
    </source>
</evidence>
<dbReference type="GO" id="GO:0043683">
    <property type="term" value="P:type IV pilus assembly"/>
    <property type="evidence" value="ECO:0007669"/>
    <property type="project" value="InterPro"/>
</dbReference>
<dbReference type="SUPFAM" id="SSF54523">
    <property type="entry name" value="Pili subunits"/>
    <property type="match status" value="1"/>
</dbReference>
<sequence length="219" mass="23928">MTAYIKNNRGFTLIELMVAMAIAGIVMAAIVATYQNQMRTHLTQQSIVDMHQNARAAMHLMKSEIQMAGYDPTASADATVLTATASDFRFQIDADEDGAIAGGNEDIRYALSGTNLGRETGGAGGLQPVAENIDALQFIYFDENLSRFTPTAGNQSELDRVRMVQVTLVARSDDPVMAFKQVNDETYTNQFGETVLAAPNDTSRRALLSTNIWCRNMGM</sequence>
<dbReference type="Proteomes" id="UP000427769">
    <property type="component" value="Chromosome"/>
</dbReference>
<keyword evidence="3" id="KW-1185">Reference proteome</keyword>
<feature type="transmembrane region" description="Helical" evidence="1">
    <location>
        <begin position="12"/>
        <end position="34"/>
    </location>
</feature>
<dbReference type="OrthoDB" id="5405832at2"/>
<keyword evidence="1" id="KW-0472">Membrane</keyword>
<dbReference type="PROSITE" id="PS00409">
    <property type="entry name" value="PROKAR_NTER_METHYL"/>
    <property type="match status" value="1"/>
</dbReference>
<dbReference type="InterPro" id="IPR012902">
    <property type="entry name" value="N_methyl_site"/>
</dbReference>
<dbReference type="Pfam" id="PF07963">
    <property type="entry name" value="N_methyl"/>
    <property type="match status" value="1"/>
</dbReference>
<proteinExistence type="predicted"/>